<evidence type="ECO:0000256" key="1">
    <source>
        <dbReference type="SAM" id="Phobius"/>
    </source>
</evidence>
<dbReference type="EMBL" id="MU842913">
    <property type="protein sequence ID" value="KAK2026486.1"/>
    <property type="molecule type" value="Genomic_DNA"/>
</dbReference>
<feature type="transmembrane region" description="Helical" evidence="1">
    <location>
        <begin position="49"/>
        <end position="70"/>
    </location>
</feature>
<dbReference type="Proteomes" id="UP001232148">
    <property type="component" value="Unassembled WGS sequence"/>
</dbReference>
<keyword evidence="1" id="KW-0812">Transmembrane</keyword>
<accession>A0AAD9LXX2</accession>
<keyword evidence="1" id="KW-0472">Membrane</keyword>
<evidence type="ECO:0000313" key="3">
    <source>
        <dbReference type="Proteomes" id="UP001232148"/>
    </source>
</evidence>
<proteinExistence type="predicted"/>
<protein>
    <submittedName>
        <fullName evidence="2">Uncharacterized protein</fullName>
    </submittedName>
</protein>
<keyword evidence="1" id="KW-1133">Transmembrane helix</keyword>
<gene>
    <name evidence="2" type="ORF">LX32DRAFT_17981</name>
</gene>
<sequence>MASAARLHPPETREGELGIQCIARCCKDNLNICHNNLPFSTPQLRRHTLYYIAFHIHLYIYYTLLLLHLLK</sequence>
<dbReference type="AlphaFoldDB" id="A0AAD9LXX2"/>
<evidence type="ECO:0000313" key="2">
    <source>
        <dbReference type="EMBL" id="KAK2026486.1"/>
    </source>
</evidence>
<name>A0AAD9LXX2_9PEZI</name>
<keyword evidence="3" id="KW-1185">Reference proteome</keyword>
<comment type="caution">
    <text evidence="2">The sequence shown here is derived from an EMBL/GenBank/DDBJ whole genome shotgun (WGS) entry which is preliminary data.</text>
</comment>
<reference evidence="2" key="1">
    <citation type="submission" date="2021-06" db="EMBL/GenBank/DDBJ databases">
        <title>Comparative genomics, transcriptomics and evolutionary studies reveal genomic signatures of adaptation to plant cell wall in hemibiotrophic fungi.</title>
        <authorList>
            <consortium name="DOE Joint Genome Institute"/>
            <person name="Baroncelli R."/>
            <person name="Diaz J.F."/>
            <person name="Benocci T."/>
            <person name="Peng M."/>
            <person name="Battaglia E."/>
            <person name="Haridas S."/>
            <person name="Andreopoulos W."/>
            <person name="Labutti K."/>
            <person name="Pangilinan J."/>
            <person name="Floch G.L."/>
            <person name="Makela M.R."/>
            <person name="Henrissat B."/>
            <person name="Grigoriev I.V."/>
            <person name="Crouch J.A."/>
            <person name="De Vries R.P."/>
            <person name="Sukno S.A."/>
            <person name="Thon M.R."/>
        </authorList>
    </citation>
    <scope>NUCLEOTIDE SEQUENCE</scope>
    <source>
        <strain evidence="2">MAFF235873</strain>
    </source>
</reference>
<organism evidence="2 3">
    <name type="scientific">Colletotrichum zoysiae</name>
    <dbReference type="NCBI Taxonomy" id="1216348"/>
    <lineage>
        <taxon>Eukaryota</taxon>
        <taxon>Fungi</taxon>
        <taxon>Dikarya</taxon>
        <taxon>Ascomycota</taxon>
        <taxon>Pezizomycotina</taxon>
        <taxon>Sordariomycetes</taxon>
        <taxon>Hypocreomycetidae</taxon>
        <taxon>Glomerellales</taxon>
        <taxon>Glomerellaceae</taxon>
        <taxon>Colletotrichum</taxon>
        <taxon>Colletotrichum graminicola species complex</taxon>
    </lineage>
</organism>